<evidence type="ECO:0000256" key="2">
    <source>
        <dbReference type="ARBA" id="ARBA00013213"/>
    </source>
</evidence>
<dbReference type="PANTHER" id="PTHR43331:SF1">
    <property type="entry name" value="HOMOSERINE DEHYDROGENASE"/>
    <property type="match status" value="1"/>
</dbReference>
<dbReference type="eggNOG" id="ENOG502R9EZ">
    <property type="taxonomic scope" value="Eukaryota"/>
</dbReference>
<dbReference type="Proteomes" id="UP000001449">
    <property type="component" value="Chromosome 13"/>
</dbReference>
<dbReference type="Pfam" id="PF00742">
    <property type="entry name" value="Homoserine_dh"/>
    <property type="match status" value="1"/>
</dbReference>
<dbReference type="GeneID" id="7450556"/>
<dbReference type="InterPro" id="IPR001342">
    <property type="entry name" value="HDH_cat"/>
</dbReference>
<name>B8CAZ2_THAPS</name>
<dbReference type="Gene3D" id="3.30.360.10">
    <property type="entry name" value="Dihydrodipicolinate Reductase, domain 2"/>
    <property type="match status" value="1"/>
</dbReference>
<dbReference type="UniPathway" id="UPA00050">
    <property type="reaction ID" value="UER00063"/>
</dbReference>
<reference evidence="5 6" key="2">
    <citation type="journal article" date="2008" name="Nature">
        <title>The Phaeodactylum genome reveals the evolutionary history of diatom genomes.</title>
        <authorList>
            <person name="Bowler C."/>
            <person name="Allen A.E."/>
            <person name="Badger J.H."/>
            <person name="Grimwood J."/>
            <person name="Jabbari K."/>
            <person name="Kuo A."/>
            <person name="Maheswari U."/>
            <person name="Martens C."/>
            <person name="Maumus F."/>
            <person name="Otillar R.P."/>
            <person name="Rayko E."/>
            <person name="Salamov A."/>
            <person name="Vandepoele K."/>
            <person name="Beszteri B."/>
            <person name="Gruber A."/>
            <person name="Heijde M."/>
            <person name="Katinka M."/>
            <person name="Mock T."/>
            <person name="Valentin K."/>
            <person name="Verret F."/>
            <person name="Berges J.A."/>
            <person name="Brownlee C."/>
            <person name="Cadoret J.P."/>
            <person name="Chiovitti A."/>
            <person name="Choi C.J."/>
            <person name="Coesel S."/>
            <person name="De Martino A."/>
            <person name="Detter J.C."/>
            <person name="Durkin C."/>
            <person name="Falciatore A."/>
            <person name="Fournet J."/>
            <person name="Haruta M."/>
            <person name="Huysman M.J."/>
            <person name="Jenkins B.D."/>
            <person name="Jiroutova K."/>
            <person name="Jorgensen R.E."/>
            <person name="Joubert Y."/>
            <person name="Kaplan A."/>
            <person name="Kroger N."/>
            <person name="Kroth P.G."/>
            <person name="La Roche J."/>
            <person name="Lindquist E."/>
            <person name="Lommer M."/>
            <person name="Martin-Jezequel V."/>
            <person name="Lopez P.J."/>
            <person name="Lucas S."/>
            <person name="Mangogna M."/>
            <person name="McGinnis K."/>
            <person name="Medlin L.K."/>
            <person name="Montsant A."/>
            <person name="Oudot-Le Secq M.P."/>
            <person name="Napoli C."/>
            <person name="Obornik M."/>
            <person name="Parker M.S."/>
            <person name="Petit J.L."/>
            <person name="Porcel B.M."/>
            <person name="Poulsen N."/>
            <person name="Robison M."/>
            <person name="Rychlewski L."/>
            <person name="Rynearson T.A."/>
            <person name="Schmutz J."/>
            <person name="Shapiro H."/>
            <person name="Siaut M."/>
            <person name="Stanley M."/>
            <person name="Sussman M.R."/>
            <person name="Taylor A.R."/>
            <person name="Vardi A."/>
            <person name="von Dassow P."/>
            <person name="Vyverman W."/>
            <person name="Willis A."/>
            <person name="Wyrwicz L.S."/>
            <person name="Rokhsar D.S."/>
            <person name="Weissenbach J."/>
            <person name="Armbrust E.V."/>
            <person name="Green B.R."/>
            <person name="Van de Peer Y."/>
            <person name="Grigoriev I.V."/>
        </authorList>
    </citation>
    <scope>NUCLEOTIDE SEQUENCE [LARGE SCALE GENOMIC DNA]</scope>
    <source>
        <strain evidence="5 6">CCMP1335</strain>
    </source>
</reference>
<keyword evidence="6" id="KW-1185">Reference proteome</keyword>
<dbReference type="GO" id="GO:0009088">
    <property type="term" value="P:threonine biosynthetic process"/>
    <property type="evidence" value="ECO:0000318"/>
    <property type="project" value="GO_Central"/>
</dbReference>
<dbReference type="EMBL" id="CM000648">
    <property type="protein sequence ID" value="EED89226.1"/>
    <property type="molecule type" value="Genomic_DNA"/>
</dbReference>
<dbReference type="PANTHER" id="PTHR43331">
    <property type="entry name" value="HOMOSERINE DEHYDROGENASE"/>
    <property type="match status" value="1"/>
</dbReference>
<sequence>MPLITPIDFGGKVTREFSVLFTFTPPLNSHHHAHEAARTMEEIRLALLGFGSANRALVRMLLDKSDSTTSSSPSCRCLRVPTSTSTIDVDGPVTSGRLIPWRVVCIVTRGHGQVSVPIRSNPDDSLLLTDGYEIDVYAALQRVESDGMLDDSLVVARDACPKQGSSSSAKHKPSYCRQLKPFNATSQSGSQTAKTQDLLTLLGITKTANIVSEAIPSNPRSGGGEPAISFITAALKAKMHVVSANKGPLAQQVLNKDADEYEEAYWELQRLAAENRVQYLHESAVMDGVPIFSLWKHTLPYAELRGLLGCLNSTTTMILTRMEGRFGDSEGDSEESFQEALDAAKQMGIVEEDESLDVDGYDAAVKLRALLVVLSKNIAVSVPSMDDIPRDSIRDITREDILGAYADGRMKYRLVASAELVDASAYTSKQKMNATTDKMWKARVRLQQLSQSDPLYNLTGTDTSIQFCTDVLGPITMVSTDPNLVDTAYGLFSDIIRVAGGR</sequence>
<comment type="similarity">
    <text evidence="1">Belongs to the homoserine dehydrogenase family.</text>
</comment>
<dbReference type="RefSeq" id="XP_002293490.1">
    <property type="nucleotide sequence ID" value="XM_002293454.1"/>
</dbReference>
<dbReference type="InParanoid" id="B8CAZ2"/>
<dbReference type="InterPro" id="IPR036291">
    <property type="entry name" value="NAD(P)-bd_dom_sf"/>
</dbReference>
<keyword evidence="3" id="KW-0560">Oxidoreductase</keyword>
<gene>
    <name evidence="5" type="ORF">THAPSDRAFT_24587</name>
</gene>
<evidence type="ECO:0000256" key="1">
    <source>
        <dbReference type="ARBA" id="ARBA00006753"/>
    </source>
</evidence>
<dbReference type="SUPFAM" id="SSF55347">
    <property type="entry name" value="Glyceraldehyde-3-phosphate dehydrogenase-like, C-terminal domain"/>
    <property type="match status" value="1"/>
</dbReference>
<accession>B8CAZ2</accession>
<evidence type="ECO:0000259" key="4">
    <source>
        <dbReference type="Pfam" id="PF00742"/>
    </source>
</evidence>
<dbReference type="UniPathway" id="UPA00051">
    <property type="reaction ID" value="UER00465"/>
</dbReference>
<dbReference type="Gene3D" id="3.40.50.720">
    <property type="entry name" value="NAD(P)-binding Rossmann-like Domain"/>
    <property type="match status" value="1"/>
</dbReference>
<dbReference type="HOGENOM" id="CLU_543494_0_0_1"/>
<evidence type="ECO:0000313" key="6">
    <source>
        <dbReference type="Proteomes" id="UP000001449"/>
    </source>
</evidence>
<evidence type="ECO:0000256" key="3">
    <source>
        <dbReference type="ARBA" id="ARBA00023002"/>
    </source>
</evidence>
<dbReference type="PaxDb" id="35128-Thaps24587"/>
<proteinExistence type="inferred from homology"/>
<feature type="domain" description="Homoserine dehydrogenase catalytic" evidence="4">
    <location>
        <begin position="290"/>
        <end position="496"/>
    </location>
</feature>
<reference evidence="5 6" key="1">
    <citation type="journal article" date="2004" name="Science">
        <title>The genome of the diatom Thalassiosira pseudonana: ecology, evolution, and metabolism.</title>
        <authorList>
            <person name="Armbrust E.V."/>
            <person name="Berges J.A."/>
            <person name="Bowler C."/>
            <person name="Green B.R."/>
            <person name="Martinez D."/>
            <person name="Putnam N.H."/>
            <person name="Zhou S."/>
            <person name="Allen A.E."/>
            <person name="Apt K.E."/>
            <person name="Bechner M."/>
            <person name="Brzezinski M.A."/>
            <person name="Chaal B.K."/>
            <person name="Chiovitti A."/>
            <person name="Davis A.K."/>
            <person name="Demarest M.S."/>
            <person name="Detter J.C."/>
            <person name="Glavina T."/>
            <person name="Goodstein D."/>
            <person name="Hadi M.Z."/>
            <person name="Hellsten U."/>
            <person name="Hildebrand M."/>
            <person name="Jenkins B.D."/>
            <person name="Jurka J."/>
            <person name="Kapitonov V.V."/>
            <person name="Kroger N."/>
            <person name="Lau W.W."/>
            <person name="Lane T.W."/>
            <person name="Larimer F.W."/>
            <person name="Lippmeier J.C."/>
            <person name="Lucas S."/>
            <person name="Medina M."/>
            <person name="Montsant A."/>
            <person name="Obornik M."/>
            <person name="Parker M.S."/>
            <person name="Palenik B."/>
            <person name="Pazour G.J."/>
            <person name="Richardson P.M."/>
            <person name="Rynearson T.A."/>
            <person name="Saito M.A."/>
            <person name="Schwartz D.C."/>
            <person name="Thamatrakoln K."/>
            <person name="Valentin K."/>
            <person name="Vardi A."/>
            <person name="Wilkerson F.P."/>
            <person name="Rokhsar D.S."/>
        </authorList>
    </citation>
    <scope>NUCLEOTIDE SEQUENCE [LARGE SCALE GENOMIC DNA]</scope>
    <source>
        <strain evidence="5 6">CCMP1335</strain>
    </source>
</reference>
<dbReference type="OMA" id="CCHEDST"/>
<dbReference type="AlphaFoldDB" id="B8CAZ2"/>
<dbReference type="EC" id="1.1.1.3" evidence="2"/>
<dbReference type="STRING" id="35128.B8CAZ2"/>
<dbReference type="GO" id="GO:0004412">
    <property type="term" value="F:homoserine dehydrogenase activity"/>
    <property type="evidence" value="ECO:0000318"/>
    <property type="project" value="GO_Central"/>
</dbReference>
<dbReference type="KEGG" id="tps:THAPSDRAFT_24587"/>
<protein>
    <recommendedName>
        <fullName evidence="2">homoserine dehydrogenase</fullName>
        <ecNumber evidence="2">1.1.1.3</ecNumber>
    </recommendedName>
</protein>
<organism evidence="5 6">
    <name type="scientific">Thalassiosira pseudonana</name>
    <name type="common">Marine diatom</name>
    <name type="synonym">Cyclotella nana</name>
    <dbReference type="NCBI Taxonomy" id="35128"/>
    <lineage>
        <taxon>Eukaryota</taxon>
        <taxon>Sar</taxon>
        <taxon>Stramenopiles</taxon>
        <taxon>Ochrophyta</taxon>
        <taxon>Bacillariophyta</taxon>
        <taxon>Coscinodiscophyceae</taxon>
        <taxon>Thalassiosirophycidae</taxon>
        <taxon>Thalassiosirales</taxon>
        <taxon>Thalassiosiraceae</taxon>
        <taxon>Thalassiosira</taxon>
    </lineage>
</organism>
<dbReference type="SUPFAM" id="SSF51735">
    <property type="entry name" value="NAD(P)-binding Rossmann-fold domains"/>
    <property type="match status" value="1"/>
</dbReference>
<evidence type="ECO:0000313" key="5">
    <source>
        <dbReference type="EMBL" id="EED89226.1"/>
    </source>
</evidence>